<gene>
    <name evidence="1" type="ORF">BT62DRAFT_913764</name>
</gene>
<sequence>LENMVHIMTSCSSSGQKEVWELTKLLLNKCKIPWQSLDMAKILSCAISVFKASNGKRDSGKERFYQLVISSSAQVIWNAQCCCK</sequence>
<keyword evidence="2" id="KW-1185">Reference proteome</keyword>
<feature type="non-terminal residue" evidence="1">
    <location>
        <position position="1"/>
    </location>
</feature>
<dbReference type="Proteomes" id="UP000812287">
    <property type="component" value="Unassembled WGS sequence"/>
</dbReference>
<proteinExistence type="predicted"/>
<dbReference type="GeneID" id="66106191"/>
<organism evidence="1 2">
    <name type="scientific">Guyanagaster necrorhizus</name>
    <dbReference type="NCBI Taxonomy" id="856835"/>
    <lineage>
        <taxon>Eukaryota</taxon>
        <taxon>Fungi</taxon>
        <taxon>Dikarya</taxon>
        <taxon>Basidiomycota</taxon>
        <taxon>Agaricomycotina</taxon>
        <taxon>Agaricomycetes</taxon>
        <taxon>Agaricomycetidae</taxon>
        <taxon>Agaricales</taxon>
        <taxon>Marasmiineae</taxon>
        <taxon>Physalacriaceae</taxon>
        <taxon>Guyanagaster</taxon>
    </lineage>
</organism>
<dbReference type="EMBL" id="MU250597">
    <property type="protein sequence ID" value="KAG7439397.1"/>
    <property type="molecule type" value="Genomic_DNA"/>
</dbReference>
<comment type="caution">
    <text evidence="1">The sequence shown here is derived from an EMBL/GenBank/DDBJ whole genome shotgun (WGS) entry which is preliminary data.</text>
</comment>
<dbReference type="RefSeq" id="XP_043032897.1">
    <property type="nucleotide sequence ID" value="XM_043183894.1"/>
</dbReference>
<dbReference type="OrthoDB" id="3057903at2759"/>
<dbReference type="AlphaFoldDB" id="A0A9P7VF19"/>
<evidence type="ECO:0000313" key="2">
    <source>
        <dbReference type="Proteomes" id="UP000812287"/>
    </source>
</evidence>
<reference evidence="1" key="1">
    <citation type="submission" date="2020-11" db="EMBL/GenBank/DDBJ databases">
        <title>Adaptations for nitrogen fixation in a non-lichenized fungal sporocarp promotes dispersal by wood-feeding termites.</title>
        <authorList>
            <consortium name="DOE Joint Genome Institute"/>
            <person name="Koch R.A."/>
            <person name="Yoon G."/>
            <person name="Arayal U."/>
            <person name="Lail K."/>
            <person name="Amirebrahimi M."/>
            <person name="Labutti K."/>
            <person name="Lipzen A."/>
            <person name="Riley R."/>
            <person name="Barry K."/>
            <person name="Henrissat B."/>
            <person name="Grigoriev I.V."/>
            <person name="Herr J.R."/>
            <person name="Aime M.C."/>
        </authorList>
    </citation>
    <scope>NUCLEOTIDE SEQUENCE</scope>
    <source>
        <strain evidence="1">MCA 3950</strain>
    </source>
</reference>
<evidence type="ECO:0000313" key="1">
    <source>
        <dbReference type="EMBL" id="KAG7439397.1"/>
    </source>
</evidence>
<accession>A0A9P7VF19</accession>
<protein>
    <submittedName>
        <fullName evidence="1">Uncharacterized protein</fullName>
    </submittedName>
</protein>
<name>A0A9P7VF19_9AGAR</name>